<dbReference type="GO" id="GO:0016791">
    <property type="term" value="F:phosphatase activity"/>
    <property type="evidence" value="ECO:0007669"/>
    <property type="project" value="UniProtKB-ARBA"/>
</dbReference>
<name>A0A940PDV8_9ENTE</name>
<sequence>MTYKLIACDLDETLLNQEHRVANRNIAAIKRAQQEYGVKFVPATGRGYASVQETLKELGLYDVAEEYVLSFNGGALTENKGNRLLQFKGMPFDKMKELFDFGLQQDVCIHVYTQEELFVFRMSASEQARFDSGDMVYHHQISDSVAFLKEQTIAKILFQNTDTDYLKSLEPKVSSLTDGQCEVSYSSNRYMEFNSLGIDKGQGLRDLAELLGIEMSETIAVGDNYNDLAMLKAAGLSVAAANGVPEVKAVCDYVTQADHNEGVVAELIETYIFNEADA</sequence>
<dbReference type="NCBIfam" id="TIGR01484">
    <property type="entry name" value="HAD-SF-IIB"/>
    <property type="match status" value="1"/>
</dbReference>
<dbReference type="InterPro" id="IPR000150">
    <property type="entry name" value="Cof"/>
</dbReference>
<evidence type="ECO:0000313" key="2">
    <source>
        <dbReference type="Proteomes" id="UP000674938"/>
    </source>
</evidence>
<dbReference type="EMBL" id="JAEEGA010000013">
    <property type="protein sequence ID" value="MBP1043030.1"/>
    <property type="molecule type" value="Genomic_DNA"/>
</dbReference>
<accession>A0A940PDV8</accession>
<dbReference type="SFLD" id="SFLDS00003">
    <property type="entry name" value="Haloacid_Dehalogenase"/>
    <property type="match status" value="1"/>
</dbReference>
<keyword evidence="2" id="KW-1185">Reference proteome</keyword>
<dbReference type="PANTHER" id="PTHR10000">
    <property type="entry name" value="PHOSPHOSERINE PHOSPHATASE"/>
    <property type="match status" value="1"/>
</dbReference>
<reference evidence="1" key="1">
    <citation type="submission" date="2020-12" db="EMBL/GenBank/DDBJ databases">
        <title>Vagococcus allomyrinae sp. nov. and Enterococcus lavae sp. nov., isolated from the larvae of Allomyrina dichotoma.</title>
        <authorList>
            <person name="Lee S.D."/>
        </authorList>
    </citation>
    <scope>NUCLEOTIDE SEQUENCE</scope>
    <source>
        <strain evidence="1">BWB3-3</strain>
    </source>
</reference>
<dbReference type="CDD" id="cd07516">
    <property type="entry name" value="HAD_Pase"/>
    <property type="match status" value="1"/>
</dbReference>
<dbReference type="PANTHER" id="PTHR10000:SF8">
    <property type="entry name" value="HAD SUPERFAMILY HYDROLASE-LIKE, TYPE 3"/>
    <property type="match status" value="1"/>
</dbReference>
<dbReference type="Pfam" id="PF08282">
    <property type="entry name" value="Hydrolase_3"/>
    <property type="match status" value="1"/>
</dbReference>
<dbReference type="AlphaFoldDB" id="A0A940PDV8"/>
<gene>
    <name evidence="1" type="ORF">I6N95_18605</name>
</gene>
<dbReference type="InterPro" id="IPR006379">
    <property type="entry name" value="HAD-SF_hydro_IIB"/>
</dbReference>
<comment type="caution">
    <text evidence="1">The sequence shown here is derived from an EMBL/GenBank/DDBJ whole genome shotgun (WGS) entry which is preliminary data.</text>
</comment>
<dbReference type="InterPro" id="IPR023214">
    <property type="entry name" value="HAD_sf"/>
</dbReference>
<dbReference type="SFLD" id="SFLDG01140">
    <property type="entry name" value="C2.B:_Phosphomannomutase_and_P"/>
    <property type="match status" value="1"/>
</dbReference>
<protein>
    <submittedName>
        <fullName evidence="1">HAD family phosphatase</fullName>
    </submittedName>
</protein>
<dbReference type="GO" id="GO:0005829">
    <property type="term" value="C:cytosol"/>
    <property type="evidence" value="ECO:0007669"/>
    <property type="project" value="TreeGrafter"/>
</dbReference>
<dbReference type="Gene3D" id="3.30.1240.10">
    <property type="match status" value="1"/>
</dbReference>
<proteinExistence type="predicted"/>
<dbReference type="SUPFAM" id="SSF56784">
    <property type="entry name" value="HAD-like"/>
    <property type="match status" value="1"/>
</dbReference>
<dbReference type="InterPro" id="IPR036412">
    <property type="entry name" value="HAD-like_sf"/>
</dbReference>
<dbReference type="Gene3D" id="3.40.50.1000">
    <property type="entry name" value="HAD superfamily/HAD-like"/>
    <property type="match status" value="1"/>
</dbReference>
<organism evidence="1 2">
    <name type="scientific">Vagococcus allomyrinae</name>
    <dbReference type="NCBI Taxonomy" id="2794353"/>
    <lineage>
        <taxon>Bacteria</taxon>
        <taxon>Bacillati</taxon>
        <taxon>Bacillota</taxon>
        <taxon>Bacilli</taxon>
        <taxon>Lactobacillales</taxon>
        <taxon>Enterococcaceae</taxon>
        <taxon>Vagococcus</taxon>
    </lineage>
</organism>
<dbReference type="GO" id="GO:0000287">
    <property type="term" value="F:magnesium ion binding"/>
    <property type="evidence" value="ECO:0007669"/>
    <property type="project" value="TreeGrafter"/>
</dbReference>
<dbReference type="Proteomes" id="UP000674938">
    <property type="component" value="Unassembled WGS sequence"/>
</dbReference>
<dbReference type="NCBIfam" id="TIGR00099">
    <property type="entry name" value="Cof-subfamily"/>
    <property type="match status" value="1"/>
</dbReference>
<evidence type="ECO:0000313" key="1">
    <source>
        <dbReference type="EMBL" id="MBP1043030.1"/>
    </source>
</evidence>
<dbReference type="RefSeq" id="WP_209530841.1">
    <property type="nucleotide sequence ID" value="NZ_JAEEGA010000013.1"/>
</dbReference>